<comment type="caution">
    <text evidence="3">The sequence shown here is derived from an EMBL/GenBank/DDBJ whole genome shotgun (WGS) entry which is preliminary data.</text>
</comment>
<dbReference type="InterPro" id="IPR036869">
    <property type="entry name" value="J_dom_sf"/>
</dbReference>
<reference evidence="3" key="1">
    <citation type="journal article" date="2014" name="Front. Microbiol.">
        <title>High frequency of phylogenetically diverse reductive dehalogenase-homologous genes in deep subseafloor sedimentary metagenomes.</title>
        <authorList>
            <person name="Kawai M."/>
            <person name="Futagami T."/>
            <person name="Toyoda A."/>
            <person name="Takaki Y."/>
            <person name="Nishi S."/>
            <person name="Hori S."/>
            <person name="Arai W."/>
            <person name="Tsubouchi T."/>
            <person name="Morono Y."/>
            <person name="Uchiyama I."/>
            <person name="Ito T."/>
            <person name="Fujiyama A."/>
            <person name="Inagaki F."/>
            <person name="Takami H."/>
        </authorList>
    </citation>
    <scope>NUCLEOTIDE SEQUENCE</scope>
    <source>
        <strain evidence="3">Expedition CK06-06</strain>
    </source>
</reference>
<dbReference type="SMART" id="SM00271">
    <property type="entry name" value="DnaJ"/>
    <property type="match status" value="1"/>
</dbReference>
<dbReference type="SUPFAM" id="SSF46565">
    <property type="entry name" value="Chaperone J-domain"/>
    <property type="match status" value="1"/>
</dbReference>
<dbReference type="Pfam" id="PF00226">
    <property type="entry name" value="DnaJ"/>
    <property type="match status" value="1"/>
</dbReference>
<organism evidence="3">
    <name type="scientific">marine sediment metagenome</name>
    <dbReference type="NCBI Taxonomy" id="412755"/>
    <lineage>
        <taxon>unclassified sequences</taxon>
        <taxon>metagenomes</taxon>
        <taxon>ecological metagenomes</taxon>
    </lineage>
</organism>
<dbReference type="CDD" id="cd06257">
    <property type="entry name" value="DnaJ"/>
    <property type="match status" value="1"/>
</dbReference>
<dbReference type="PROSITE" id="PS50076">
    <property type="entry name" value="DNAJ_2"/>
    <property type="match status" value="1"/>
</dbReference>
<gene>
    <name evidence="3" type="ORF">S12H4_01612</name>
</gene>
<dbReference type="EMBL" id="BARW01000335">
    <property type="protein sequence ID" value="GAI62921.1"/>
    <property type="molecule type" value="Genomic_DNA"/>
</dbReference>
<dbReference type="GO" id="GO:0036503">
    <property type="term" value="P:ERAD pathway"/>
    <property type="evidence" value="ECO:0007669"/>
    <property type="project" value="TreeGrafter"/>
</dbReference>
<dbReference type="InterPro" id="IPR051948">
    <property type="entry name" value="Hsp70_co-chaperone_J-domain"/>
</dbReference>
<accession>X1R7B4</accession>
<dbReference type="GO" id="GO:0051087">
    <property type="term" value="F:protein-folding chaperone binding"/>
    <property type="evidence" value="ECO:0007669"/>
    <property type="project" value="TreeGrafter"/>
</dbReference>
<keyword evidence="1" id="KW-0143">Chaperone</keyword>
<feature type="domain" description="J" evidence="2">
    <location>
        <begin position="64"/>
        <end position="130"/>
    </location>
</feature>
<evidence type="ECO:0000313" key="3">
    <source>
        <dbReference type="EMBL" id="GAI62921.1"/>
    </source>
</evidence>
<protein>
    <recommendedName>
        <fullName evidence="2">J domain-containing protein</fullName>
    </recommendedName>
</protein>
<dbReference type="PANTHER" id="PTHR44360">
    <property type="entry name" value="DNAJ HOMOLOG SUBFAMILY B MEMBER 9"/>
    <property type="match status" value="1"/>
</dbReference>
<dbReference type="PRINTS" id="PR00625">
    <property type="entry name" value="JDOMAIN"/>
</dbReference>
<name>X1R7B4_9ZZZZ</name>
<dbReference type="InterPro" id="IPR001623">
    <property type="entry name" value="DnaJ_domain"/>
</dbReference>
<dbReference type="Gene3D" id="1.10.287.110">
    <property type="entry name" value="DnaJ domain"/>
    <property type="match status" value="1"/>
</dbReference>
<proteinExistence type="predicted"/>
<dbReference type="GO" id="GO:0051787">
    <property type="term" value="F:misfolded protein binding"/>
    <property type="evidence" value="ECO:0007669"/>
    <property type="project" value="TreeGrafter"/>
</dbReference>
<dbReference type="AlphaFoldDB" id="X1R7B4"/>
<dbReference type="PANTHER" id="PTHR44360:SF1">
    <property type="entry name" value="DNAJ HOMOLOG SUBFAMILY B MEMBER 9"/>
    <property type="match status" value="1"/>
</dbReference>
<evidence type="ECO:0000259" key="2">
    <source>
        <dbReference type="PROSITE" id="PS50076"/>
    </source>
</evidence>
<sequence length="130" mass="14525">MATKSGARKVKRVLRNTDDILYILTGKRLRNVAGRTINAFGADLTKKVSDFFAGPEEEELPPDSPYHILGIHPDAMDIVVKASFRALARKYHPDVNPGNESAEEKFKQINNAYSAILRERKAKAETKKEG</sequence>
<evidence type="ECO:0000256" key="1">
    <source>
        <dbReference type="ARBA" id="ARBA00023186"/>
    </source>
</evidence>
<dbReference type="GO" id="GO:0005783">
    <property type="term" value="C:endoplasmic reticulum"/>
    <property type="evidence" value="ECO:0007669"/>
    <property type="project" value="TreeGrafter"/>
</dbReference>